<accession>A0A1V8M9Z7</accession>
<keyword evidence="2" id="KW-1185">Reference proteome</keyword>
<dbReference type="Proteomes" id="UP000191980">
    <property type="component" value="Unassembled WGS sequence"/>
</dbReference>
<evidence type="ECO:0008006" key="3">
    <source>
        <dbReference type="Google" id="ProtNLM"/>
    </source>
</evidence>
<proteinExistence type="predicted"/>
<dbReference type="EMBL" id="LPUF01000001">
    <property type="protein sequence ID" value="OQK18123.1"/>
    <property type="molecule type" value="Genomic_DNA"/>
</dbReference>
<evidence type="ECO:0000313" key="2">
    <source>
        <dbReference type="Proteomes" id="UP000191980"/>
    </source>
</evidence>
<evidence type="ECO:0000313" key="1">
    <source>
        <dbReference type="EMBL" id="OQK18123.1"/>
    </source>
</evidence>
<comment type="caution">
    <text evidence="1">The sequence shown here is derived from an EMBL/GenBank/DDBJ whole genome shotgun (WGS) entry which is preliminary data.</text>
</comment>
<dbReference type="InterPro" id="IPR009387">
    <property type="entry name" value="HigB-2"/>
</dbReference>
<dbReference type="OrthoDB" id="8607264at2"/>
<reference evidence="1 2" key="1">
    <citation type="submission" date="2015-12" db="EMBL/GenBank/DDBJ databases">
        <authorList>
            <person name="Shamseldin A."/>
            <person name="Moawad H."/>
            <person name="Abd El-Rahim W.M."/>
            <person name="Sadowsky M.J."/>
        </authorList>
    </citation>
    <scope>NUCLEOTIDE SEQUENCE [LARGE SCALE GENOMIC DNA]</scope>
    <source>
        <strain evidence="1 2">WF1</strain>
    </source>
</reference>
<name>A0A1V8M9Z7_9GAMM</name>
<dbReference type="Pfam" id="PF06296">
    <property type="entry name" value="RelE"/>
    <property type="match status" value="1"/>
</dbReference>
<dbReference type="AlphaFoldDB" id="A0A1V8M9Z7"/>
<sequence length="122" mass="13443">MAGIIGCFYNINGCCRRKFKTFIKWAKKQGISDDDLKKAIAEIQIGLIDVNLGGDVYKKRIGIHGRGKRSSHRTIVLMKVGDKAIFAHGFAKGEKDNIAKNELEGFKGMAEAFLGLNDEIAV</sequence>
<organism evidence="1 2">
    <name type="scientific">Methyloprofundus sedimenti</name>
    <dbReference type="NCBI Taxonomy" id="1420851"/>
    <lineage>
        <taxon>Bacteria</taxon>
        <taxon>Pseudomonadati</taxon>
        <taxon>Pseudomonadota</taxon>
        <taxon>Gammaproteobacteria</taxon>
        <taxon>Methylococcales</taxon>
        <taxon>Methylococcaceae</taxon>
        <taxon>Methyloprofundus</taxon>
    </lineage>
</organism>
<dbReference type="PIRSF" id="PIRSF018634">
    <property type="entry name" value="UCP018634"/>
    <property type="match status" value="1"/>
</dbReference>
<protein>
    <recommendedName>
        <fullName evidence="3">Addiction module toxin RelE</fullName>
    </recommendedName>
</protein>
<gene>
    <name evidence="1" type="ORF">AU255_09865</name>
</gene>
<dbReference type="RefSeq" id="WP_080522728.1">
    <property type="nucleotide sequence ID" value="NZ_LPUF01000001.1"/>
</dbReference>